<gene>
    <name evidence="1" type="ORF">NCS57_00471800</name>
</gene>
<proteinExistence type="predicted"/>
<sequence>MVAICLSFTLVGLDSNIIATAVPAMTRHFGTINDIAWYTSVYRLMSGSFQPMFGKLYTLFPAKILILASLATFIAGTLLCALAPSSPVFILGRAITGFATAAVISGAFAMVIHITPLRKRSTYAGIGAATEAAASLTAPLLGGLLTDRLSWRWCFFIELPLIAGACIIVLFFLDLTKGKHVDGQTFTSVLRELDVLGTAIFVPAIASLLLALQWGGNKYEWSSWRVILLLCIFAALLGVFVWHQSRLGERATVPSRVLRQRNVLFGFVFSCCNNGSLSVIEYYMPSYFQTVKGLSASMSGVMVLPSAAGLVASVPLAGYLTTLIGYYSPFMLLNSLITPPATGLLSTLNAGSKLWGLIFYQALLGFGAGIGFQGPQVAVQAVFSDSDSQIGIATIQVAQAIGPAIAVAGAQTIFTSKLGSYLARFASELDLADLANQGLTIPDGLSPWEHEQVVSSYSHALNDTFYLPVALACLTVIGALGVEWRSVKGDKGQKT</sequence>
<name>A0ACC0R721_9HYPO</name>
<evidence type="ECO:0000313" key="2">
    <source>
        <dbReference type="Proteomes" id="UP001065298"/>
    </source>
</evidence>
<dbReference type="Proteomes" id="UP001065298">
    <property type="component" value="Chromosome 3"/>
</dbReference>
<protein>
    <submittedName>
        <fullName evidence="1">MFS domain-containing protein</fullName>
    </submittedName>
</protein>
<comment type="caution">
    <text evidence="1">The sequence shown here is derived from an EMBL/GenBank/DDBJ whole genome shotgun (WGS) entry which is preliminary data.</text>
</comment>
<keyword evidence="2" id="KW-1185">Reference proteome</keyword>
<reference evidence="1" key="1">
    <citation type="submission" date="2022-06" db="EMBL/GenBank/DDBJ databases">
        <title>Fusarium solani species complex genomes reveal bases of compartmentalisation and animal pathogenesis.</title>
        <authorList>
            <person name="Tsai I.J."/>
        </authorList>
    </citation>
    <scope>NUCLEOTIDE SEQUENCE</scope>
    <source>
        <strain evidence="1">Fu6.1</strain>
    </source>
</reference>
<organism evidence="1 2">
    <name type="scientific">Fusarium keratoplasticum</name>
    <dbReference type="NCBI Taxonomy" id="1328300"/>
    <lineage>
        <taxon>Eukaryota</taxon>
        <taxon>Fungi</taxon>
        <taxon>Dikarya</taxon>
        <taxon>Ascomycota</taxon>
        <taxon>Pezizomycotina</taxon>
        <taxon>Sordariomycetes</taxon>
        <taxon>Hypocreomycetidae</taxon>
        <taxon>Hypocreales</taxon>
        <taxon>Nectriaceae</taxon>
        <taxon>Fusarium</taxon>
        <taxon>Fusarium solani species complex</taxon>
    </lineage>
</organism>
<accession>A0ACC0R721</accession>
<dbReference type="EMBL" id="CM046505">
    <property type="protein sequence ID" value="KAI8675699.1"/>
    <property type="molecule type" value="Genomic_DNA"/>
</dbReference>
<evidence type="ECO:0000313" key="1">
    <source>
        <dbReference type="EMBL" id="KAI8675699.1"/>
    </source>
</evidence>